<comment type="caution">
    <text evidence="2">The sequence shown here is derived from an EMBL/GenBank/DDBJ whole genome shotgun (WGS) entry which is preliminary data.</text>
</comment>
<accession>A0AAD5N8U2</accession>
<evidence type="ECO:0000313" key="2">
    <source>
        <dbReference type="EMBL" id="KAJ1362659.1"/>
    </source>
</evidence>
<dbReference type="EMBL" id="JAHQIW010004511">
    <property type="protein sequence ID" value="KAJ1362659.1"/>
    <property type="molecule type" value="Genomic_DNA"/>
</dbReference>
<evidence type="ECO:0000256" key="1">
    <source>
        <dbReference type="SAM" id="MobiDB-lite"/>
    </source>
</evidence>
<reference evidence="2" key="1">
    <citation type="submission" date="2021-06" db="EMBL/GenBank/DDBJ databases">
        <title>Parelaphostrongylus tenuis whole genome reference sequence.</title>
        <authorList>
            <person name="Garwood T.J."/>
            <person name="Larsen P.A."/>
            <person name="Fountain-Jones N.M."/>
            <person name="Garbe J.R."/>
            <person name="Macchietto M.G."/>
            <person name="Kania S.A."/>
            <person name="Gerhold R.W."/>
            <person name="Richards J.E."/>
            <person name="Wolf T.M."/>
        </authorList>
    </citation>
    <scope>NUCLEOTIDE SEQUENCE</scope>
    <source>
        <strain evidence="2">MNPRO001-30</strain>
        <tissue evidence="2">Meninges</tissue>
    </source>
</reference>
<evidence type="ECO:0000313" key="3">
    <source>
        <dbReference type="Proteomes" id="UP001196413"/>
    </source>
</evidence>
<dbReference type="Proteomes" id="UP001196413">
    <property type="component" value="Unassembled WGS sequence"/>
</dbReference>
<keyword evidence="3" id="KW-1185">Reference proteome</keyword>
<gene>
    <name evidence="2" type="ORF">KIN20_022296</name>
</gene>
<dbReference type="AlphaFoldDB" id="A0AAD5N8U2"/>
<feature type="region of interest" description="Disordered" evidence="1">
    <location>
        <begin position="24"/>
        <end position="50"/>
    </location>
</feature>
<organism evidence="2 3">
    <name type="scientific">Parelaphostrongylus tenuis</name>
    <name type="common">Meningeal worm</name>
    <dbReference type="NCBI Taxonomy" id="148309"/>
    <lineage>
        <taxon>Eukaryota</taxon>
        <taxon>Metazoa</taxon>
        <taxon>Ecdysozoa</taxon>
        <taxon>Nematoda</taxon>
        <taxon>Chromadorea</taxon>
        <taxon>Rhabditida</taxon>
        <taxon>Rhabditina</taxon>
        <taxon>Rhabditomorpha</taxon>
        <taxon>Strongyloidea</taxon>
        <taxon>Metastrongylidae</taxon>
        <taxon>Parelaphostrongylus</taxon>
    </lineage>
</organism>
<name>A0AAD5N8U2_PARTN</name>
<protein>
    <submittedName>
        <fullName evidence="2">Uncharacterized protein</fullName>
    </submittedName>
</protein>
<sequence length="87" mass="9763">MQDSLPACTPGDCDYRRCRDSSIKRAKSNESQVRQLSRAPEHHERSGGIGAIADTDGYFRQSAAIFQNGRDRVVYAAPNYAFRHEMA</sequence>
<proteinExistence type="predicted"/>